<sequence>MHQPPAYKERDDDLHRTPQPQPQPQAHRQQPPRNFRQNYYTSLGFHVLEVKPTLENAFAGDVLDLDRLAKLCLWVRIPHLYRPLVWKVLLGVLPTSKTTWEYVEDQRRIQFQDLKRSAVLIYTPPRAYATHPAFVAAVRHDASGIEVTAGLMVRMLLIQLNRTDPCRVIPFRNLEPIASCFLDICDSATEADAFWLFKFFAMRELRMVDFGSGEADSARTDEYQQKRMAESINNLWKLVQQQDHDLSERLHHLEVDLEVCCESWYFHYFADVLPPESLERIWDVLFGGAPAILDYVALCLILAVQRQIQAARGKGDVYNLLRGDTISNHVNHQAVVSSAIDLWEKPILDIMSESSKSLVS</sequence>
<protein>
    <recommendedName>
        <fullName evidence="3">TBC1 domain family member 7</fullName>
    </recommendedName>
</protein>
<evidence type="ECO:0000259" key="7">
    <source>
        <dbReference type="PROSITE" id="PS50086"/>
    </source>
</evidence>
<dbReference type="InterPro" id="IPR039842">
    <property type="entry name" value="TBC1D7"/>
</dbReference>
<dbReference type="Gene3D" id="1.10.10.750">
    <property type="entry name" value="Ypt/Rab-GAP domain of gyp1p, domain 1"/>
    <property type="match status" value="1"/>
</dbReference>
<proteinExistence type="predicted"/>
<dbReference type="SMART" id="SM00164">
    <property type="entry name" value="TBC"/>
    <property type="match status" value="1"/>
</dbReference>
<comment type="function">
    <text evidence="5">Non-catalytic component of the TSC-TBC complex, a multiprotein complex that acts as a negative regulator of the canonical mTORC1 complex, an evolutionarily conserved central nutrient sensor that stimulates anabolic reactions and macromolecule biosynthesis to promote cellular biomass generation and growth. The TSC-TBC complex acts as a GTPase-activating protein (GAP) for the small GTPase RHEB, a direct activator of the protein kinase activity of mTORC1. In absence of nutrients, the TSC-TBC complex inhibits mTORC1, thereby preventing phosphorylation of ribosomal protein S6 kinase (RPS6KB1 and RPS6KB2) and EIF4EBP1 (4E-BP1) by the mTORC1 signaling. The TSC-TBC complex is inactivated in response to nutrients, relieving inhibition of mTORC1.</text>
</comment>
<evidence type="ECO:0000256" key="6">
    <source>
        <dbReference type="SAM" id="MobiDB-lite"/>
    </source>
</evidence>
<dbReference type="Pfam" id="PF00566">
    <property type="entry name" value="RabGAP-TBC"/>
    <property type="match status" value="1"/>
</dbReference>
<evidence type="ECO:0000256" key="5">
    <source>
        <dbReference type="ARBA" id="ARBA00046045"/>
    </source>
</evidence>
<dbReference type="AlphaFoldDB" id="A0A507CVM6"/>
<dbReference type="Gene3D" id="1.10.472.80">
    <property type="entry name" value="Ypt/Rab-GAP domain of gyp1p, domain 3"/>
    <property type="match status" value="1"/>
</dbReference>
<dbReference type="GO" id="GO:0005829">
    <property type="term" value="C:cytosol"/>
    <property type="evidence" value="ECO:0007669"/>
    <property type="project" value="UniProtKB-SubCell"/>
</dbReference>
<dbReference type="SUPFAM" id="SSF47923">
    <property type="entry name" value="Ypt/Rab-GAP domain of gyp1p"/>
    <property type="match status" value="2"/>
</dbReference>
<evidence type="ECO:0000256" key="3">
    <source>
        <dbReference type="ARBA" id="ARBA00015455"/>
    </source>
</evidence>
<dbReference type="InterPro" id="IPR035969">
    <property type="entry name" value="Rab-GAP_TBC_sf"/>
</dbReference>
<evidence type="ECO:0000256" key="1">
    <source>
        <dbReference type="ARBA" id="ARBA00004514"/>
    </source>
</evidence>
<accession>A0A507CVM6</accession>
<dbReference type="Proteomes" id="UP000320475">
    <property type="component" value="Unassembled WGS sequence"/>
</dbReference>
<keyword evidence="4" id="KW-0458">Lysosome</keyword>
<name>A0A507CVM6_9FUNG</name>
<evidence type="ECO:0000256" key="2">
    <source>
        <dbReference type="ARBA" id="ARBA00004656"/>
    </source>
</evidence>
<dbReference type="InterPro" id="IPR000195">
    <property type="entry name" value="Rab-GAP-TBC_dom"/>
</dbReference>
<evidence type="ECO:0000256" key="4">
    <source>
        <dbReference type="ARBA" id="ARBA00023228"/>
    </source>
</evidence>
<evidence type="ECO:0000313" key="9">
    <source>
        <dbReference type="Proteomes" id="UP000320475"/>
    </source>
</evidence>
<dbReference type="PROSITE" id="PS50086">
    <property type="entry name" value="TBC_RABGAP"/>
    <property type="match status" value="1"/>
</dbReference>
<dbReference type="GO" id="GO:0005096">
    <property type="term" value="F:GTPase activator activity"/>
    <property type="evidence" value="ECO:0007669"/>
    <property type="project" value="TreeGrafter"/>
</dbReference>
<evidence type="ECO:0000313" key="8">
    <source>
        <dbReference type="EMBL" id="TPX43203.1"/>
    </source>
</evidence>
<comment type="subcellular location">
    <subcellularLocation>
        <location evidence="1">Cytoplasm</location>
        <location evidence="1">Cytosol</location>
    </subcellularLocation>
    <subcellularLocation>
        <location evidence="2">Lysosome membrane</location>
    </subcellularLocation>
</comment>
<feature type="region of interest" description="Disordered" evidence="6">
    <location>
        <begin position="1"/>
        <end position="33"/>
    </location>
</feature>
<dbReference type="OrthoDB" id="159449at2759"/>
<organism evidence="8 9">
    <name type="scientific">Synchytrium endobioticum</name>
    <dbReference type="NCBI Taxonomy" id="286115"/>
    <lineage>
        <taxon>Eukaryota</taxon>
        <taxon>Fungi</taxon>
        <taxon>Fungi incertae sedis</taxon>
        <taxon>Chytridiomycota</taxon>
        <taxon>Chytridiomycota incertae sedis</taxon>
        <taxon>Chytridiomycetes</taxon>
        <taxon>Synchytriales</taxon>
        <taxon>Synchytriaceae</taxon>
        <taxon>Synchytrium</taxon>
    </lineage>
</organism>
<dbReference type="PANTHER" id="PTHR13530:SF3">
    <property type="entry name" value="TBC1 DOMAIN FAMILY MEMBER 7"/>
    <property type="match status" value="1"/>
</dbReference>
<comment type="caution">
    <text evidence="8">The sequence shown here is derived from an EMBL/GenBank/DDBJ whole genome shotgun (WGS) entry which is preliminary data.</text>
</comment>
<dbReference type="EMBL" id="QEAM01000233">
    <property type="protein sequence ID" value="TPX43203.1"/>
    <property type="molecule type" value="Genomic_DNA"/>
</dbReference>
<dbReference type="VEuPathDB" id="FungiDB:SeMB42_g04039"/>
<gene>
    <name evidence="8" type="ORF">SeLEV6574_g05185</name>
</gene>
<feature type="domain" description="Rab-GAP TBC" evidence="7">
    <location>
        <begin position="76"/>
        <end position="289"/>
    </location>
</feature>
<dbReference type="PANTHER" id="PTHR13530">
    <property type="entry name" value="TBC1 DOMAIN FAMILY MEMBER 7"/>
    <property type="match status" value="1"/>
</dbReference>
<dbReference type="GO" id="GO:0032007">
    <property type="term" value="P:negative regulation of TOR signaling"/>
    <property type="evidence" value="ECO:0007669"/>
    <property type="project" value="TreeGrafter"/>
</dbReference>
<reference evidence="8 9" key="1">
    <citation type="journal article" date="2019" name="Sci. Rep.">
        <title>Comparative genomics of chytrid fungi reveal insights into the obligate biotrophic and pathogenic lifestyle of Synchytrium endobioticum.</title>
        <authorList>
            <person name="van de Vossenberg B.T.L.H."/>
            <person name="Warris S."/>
            <person name="Nguyen H.D.T."/>
            <person name="van Gent-Pelzer M.P.E."/>
            <person name="Joly D.L."/>
            <person name="van de Geest H.C."/>
            <person name="Bonants P.J.M."/>
            <person name="Smith D.S."/>
            <person name="Levesque C.A."/>
            <person name="van der Lee T.A.J."/>
        </authorList>
    </citation>
    <scope>NUCLEOTIDE SEQUENCE [LARGE SCALE GENOMIC DNA]</scope>
    <source>
        <strain evidence="8 9">LEV6574</strain>
    </source>
</reference>
<feature type="compositionally biased region" description="Basic and acidic residues" evidence="6">
    <location>
        <begin position="7"/>
        <end position="16"/>
    </location>
</feature>